<dbReference type="SUPFAM" id="SSF54427">
    <property type="entry name" value="NTF2-like"/>
    <property type="match status" value="1"/>
</dbReference>
<reference evidence="1 2" key="2">
    <citation type="journal article" date="2017" name="Nature">
        <title>The Apostasia genome and the evolution of orchids.</title>
        <authorList>
            <person name="Zhang G.Q."/>
            <person name="Liu K.W."/>
            <person name="Li Z."/>
            <person name="Lohaus R."/>
            <person name="Hsiao Y.Y."/>
            <person name="Niu S.C."/>
            <person name="Wang J.Y."/>
            <person name="Lin Y.C."/>
            <person name="Xu Q."/>
            <person name="Chen L.J."/>
            <person name="Yoshida K."/>
            <person name="Fujiwara S."/>
            <person name="Wang Z.W."/>
            <person name="Zhang Y.Q."/>
            <person name="Mitsuda N."/>
            <person name="Wang M."/>
            <person name="Liu G.H."/>
            <person name="Pecoraro L."/>
            <person name="Huang H.X."/>
            <person name="Xiao X.J."/>
            <person name="Lin M."/>
            <person name="Wu X.Y."/>
            <person name="Wu W.L."/>
            <person name="Chen Y.Y."/>
            <person name="Chang S.B."/>
            <person name="Sakamoto S."/>
            <person name="Ohme-Takagi M."/>
            <person name="Yagi M."/>
            <person name="Zeng S.J."/>
            <person name="Shen C.Y."/>
            <person name="Yeh C.M."/>
            <person name="Luo Y.B."/>
            <person name="Tsai W.C."/>
            <person name="Van de Peer Y."/>
            <person name="Liu Z.J."/>
        </authorList>
    </citation>
    <scope>NUCLEOTIDE SEQUENCE [LARGE SCALE GENOMIC DNA]</scope>
    <source>
        <tissue evidence="1">The whole plant</tissue>
    </source>
</reference>
<dbReference type="InterPro" id="IPR009798">
    <property type="entry name" value="Wun1-like"/>
</dbReference>
<keyword evidence="2" id="KW-1185">Reference proteome</keyword>
<organism evidence="1 2">
    <name type="scientific">Dendrobium catenatum</name>
    <dbReference type="NCBI Taxonomy" id="906689"/>
    <lineage>
        <taxon>Eukaryota</taxon>
        <taxon>Viridiplantae</taxon>
        <taxon>Streptophyta</taxon>
        <taxon>Embryophyta</taxon>
        <taxon>Tracheophyta</taxon>
        <taxon>Spermatophyta</taxon>
        <taxon>Magnoliopsida</taxon>
        <taxon>Liliopsida</taxon>
        <taxon>Asparagales</taxon>
        <taxon>Orchidaceae</taxon>
        <taxon>Epidendroideae</taxon>
        <taxon>Malaxideae</taxon>
        <taxon>Dendrobiinae</taxon>
        <taxon>Dendrobium</taxon>
    </lineage>
</organism>
<dbReference type="PANTHER" id="PTHR33703">
    <property type="entry name" value="OS07G0691300 PROTEIN"/>
    <property type="match status" value="1"/>
</dbReference>
<proteinExistence type="predicted"/>
<evidence type="ECO:0000313" key="2">
    <source>
        <dbReference type="Proteomes" id="UP000233837"/>
    </source>
</evidence>
<dbReference type="Pfam" id="PF07107">
    <property type="entry name" value="WI12"/>
    <property type="match status" value="1"/>
</dbReference>
<accession>A0A2I0VX52</accession>
<dbReference type="PANTHER" id="PTHR33703:SF1">
    <property type="entry name" value="WOUND-INDUCED PROTEIN 1"/>
    <property type="match status" value="1"/>
</dbReference>
<name>A0A2I0VX52_9ASPA</name>
<sequence>MKRLLTGEHEKFHFLIHSVQAFGPKVIAEGTDLSGSDFWVHAWTVSDGIITQVREYFNTCVTVTRVGDYGLPVWQSTLHESVGKSLPALVLAI</sequence>
<protein>
    <submittedName>
        <fullName evidence="1">Wound-induced protein 1</fullName>
    </submittedName>
</protein>
<dbReference type="Proteomes" id="UP000233837">
    <property type="component" value="Unassembled WGS sequence"/>
</dbReference>
<dbReference type="EMBL" id="KZ503159">
    <property type="protein sequence ID" value="PKU67986.1"/>
    <property type="molecule type" value="Genomic_DNA"/>
</dbReference>
<evidence type="ECO:0000313" key="1">
    <source>
        <dbReference type="EMBL" id="PKU67986.1"/>
    </source>
</evidence>
<gene>
    <name evidence="1" type="primary">WUN1</name>
    <name evidence="1" type="ORF">MA16_Dca007021</name>
</gene>
<reference evidence="1 2" key="1">
    <citation type="journal article" date="2016" name="Sci. Rep.">
        <title>The Dendrobium catenatum Lindl. genome sequence provides insights into polysaccharide synthase, floral development and adaptive evolution.</title>
        <authorList>
            <person name="Zhang G.Q."/>
            <person name="Xu Q."/>
            <person name="Bian C."/>
            <person name="Tsai W.C."/>
            <person name="Yeh C.M."/>
            <person name="Liu K.W."/>
            <person name="Yoshida K."/>
            <person name="Zhang L.S."/>
            <person name="Chang S.B."/>
            <person name="Chen F."/>
            <person name="Shi Y."/>
            <person name="Su Y.Y."/>
            <person name="Zhang Y.Q."/>
            <person name="Chen L.J."/>
            <person name="Yin Y."/>
            <person name="Lin M."/>
            <person name="Huang H."/>
            <person name="Deng H."/>
            <person name="Wang Z.W."/>
            <person name="Zhu S.L."/>
            <person name="Zhao X."/>
            <person name="Deng C."/>
            <person name="Niu S.C."/>
            <person name="Huang J."/>
            <person name="Wang M."/>
            <person name="Liu G.H."/>
            <person name="Yang H.J."/>
            <person name="Xiao X.J."/>
            <person name="Hsiao Y.Y."/>
            <person name="Wu W.L."/>
            <person name="Chen Y.Y."/>
            <person name="Mitsuda N."/>
            <person name="Ohme-Takagi M."/>
            <person name="Luo Y.B."/>
            <person name="Van de Peer Y."/>
            <person name="Liu Z.J."/>
        </authorList>
    </citation>
    <scope>NUCLEOTIDE SEQUENCE [LARGE SCALE GENOMIC DNA]</scope>
    <source>
        <tissue evidence="1">The whole plant</tissue>
    </source>
</reference>
<dbReference type="AlphaFoldDB" id="A0A2I0VX52"/>
<dbReference type="InterPro" id="IPR032710">
    <property type="entry name" value="NTF2-like_dom_sf"/>
</dbReference>